<keyword evidence="5 7" id="KW-1133">Transmembrane helix</keyword>
<gene>
    <name evidence="9" type="ORF">FHS56_000238</name>
</gene>
<dbReference type="Pfam" id="PF12911">
    <property type="entry name" value="OppC_N"/>
    <property type="match status" value="1"/>
</dbReference>
<feature type="domain" description="ABC transmembrane type-1" evidence="8">
    <location>
        <begin position="232"/>
        <end position="427"/>
    </location>
</feature>
<comment type="subcellular location">
    <subcellularLocation>
        <location evidence="1 7">Cell membrane</location>
        <topology evidence="1 7">Multi-pass membrane protein</topology>
    </subcellularLocation>
</comment>
<name>A0A846MMV3_9BACT</name>
<reference evidence="9 10" key="1">
    <citation type="submission" date="2020-03" db="EMBL/GenBank/DDBJ databases">
        <title>Genomic Encyclopedia of Type Strains, Phase IV (KMG-IV): sequencing the most valuable type-strain genomes for metagenomic binning, comparative biology and taxonomic classification.</title>
        <authorList>
            <person name="Goeker M."/>
        </authorList>
    </citation>
    <scope>NUCLEOTIDE SEQUENCE [LARGE SCALE GENOMIC DNA]</scope>
    <source>
        <strain evidence="9 10">DSM 5718</strain>
    </source>
</reference>
<evidence type="ECO:0000313" key="9">
    <source>
        <dbReference type="EMBL" id="NIK72752.1"/>
    </source>
</evidence>
<dbReference type="RefSeq" id="WP_166918058.1">
    <property type="nucleotide sequence ID" value="NZ_JAASRN010000001.1"/>
</dbReference>
<dbReference type="SUPFAM" id="SSF161098">
    <property type="entry name" value="MetI-like"/>
    <property type="match status" value="1"/>
</dbReference>
<dbReference type="InterPro" id="IPR025966">
    <property type="entry name" value="OppC_N"/>
</dbReference>
<dbReference type="GO" id="GO:0055085">
    <property type="term" value="P:transmembrane transport"/>
    <property type="evidence" value="ECO:0007669"/>
    <property type="project" value="InterPro"/>
</dbReference>
<keyword evidence="4 7" id="KW-0812">Transmembrane</keyword>
<dbReference type="CDD" id="cd06261">
    <property type="entry name" value="TM_PBP2"/>
    <property type="match status" value="1"/>
</dbReference>
<dbReference type="InterPro" id="IPR000515">
    <property type="entry name" value="MetI-like"/>
</dbReference>
<evidence type="ECO:0000256" key="4">
    <source>
        <dbReference type="ARBA" id="ARBA00022692"/>
    </source>
</evidence>
<dbReference type="Gene3D" id="1.10.3720.10">
    <property type="entry name" value="MetI-like"/>
    <property type="match status" value="1"/>
</dbReference>
<dbReference type="Proteomes" id="UP000537126">
    <property type="component" value="Unassembled WGS sequence"/>
</dbReference>
<dbReference type="PANTHER" id="PTHR43386">
    <property type="entry name" value="OLIGOPEPTIDE TRANSPORT SYSTEM PERMEASE PROTEIN APPC"/>
    <property type="match status" value="1"/>
</dbReference>
<dbReference type="InterPro" id="IPR050366">
    <property type="entry name" value="BP-dependent_transpt_permease"/>
</dbReference>
<dbReference type="Pfam" id="PF00528">
    <property type="entry name" value="BPD_transp_1"/>
    <property type="match status" value="1"/>
</dbReference>
<feature type="transmembrane region" description="Helical" evidence="7">
    <location>
        <begin position="347"/>
        <end position="367"/>
    </location>
</feature>
<keyword evidence="3" id="KW-1003">Cell membrane</keyword>
<feature type="transmembrane region" description="Helical" evidence="7">
    <location>
        <begin position="267"/>
        <end position="290"/>
    </location>
</feature>
<evidence type="ECO:0000256" key="2">
    <source>
        <dbReference type="ARBA" id="ARBA00022448"/>
    </source>
</evidence>
<dbReference type="AlphaFoldDB" id="A0A846MMV3"/>
<dbReference type="InterPro" id="IPR035906">
    <property type="entry name" value="MetI-like_sf"/>
</dbReference>
<evidence type="ECO:0000256" key="1">
    <source>
        <dbReference type="ARBA" id="ARBA00004651"/>
    </source>
</evidence>
<keyword evidence="2 7" id="KW-0813">Transport</keyword>
<evidence type="ECO:0000313" key="10">
    <source>
        <dbReference type="Proteomes" id="UP000537126"/>
    </source>
</evidence>
<keyword evidence="6 7" id="KW-0472">Membrane</keyword>
<evidence type="ECO:0000256" key="6">
    <source>
        <dbReference type="ARBA" id="ARBA00023136"/>
    </source>
</evidence>
<evidence type="ECO:0000256" key="7">
    <source>
        <dbReference type="RuleBase" id="RU363032"/>
    </source>
</evidence>
<dbReference type="PANTHER" id="PTHR43386:SF1">
    <property type="entry name" value="D,D-DIPEPTIDE TRANSPORT SYSTEM PERMEASE PROTEIN DDPC-RELATED"/>
    <property type="match status" value="1"/>
</dbReference>
<dbReference type="EMBL" id="JAASRN010000001">
    <property type="protein sequence ID" value="NIK72752.1"/>
    <property type="molecule type" value="Genomic_DNA"/>
</dbReference>
<dbReference type="GO" id="GO:0005886">
    <property type="term" value="C:plasma membrane"/>
    <property type="evidence" value="ECO:0007669"/>
    <property type="project" value="UniProtKB-SubCell"/>
</dbReference>
<protein>
    <submittedName>
        <fullName evidence="9">Peptide/nickel transport system permease protein</fullName>
    </submittedName>
</protein>
<organism evidence="9 10">
    <name type="scientific">Thermonema lapsum</name>
    <dbReference type="NCBI Taxonomy" id="28195"/>
    <lineage>
        <taxon>Bacteria</taxon>
        <taxon>Pseudomonadati</taxon>
        <taxon>Bacteroidota</taxon>
        <taxon>Cytophagia</taxon>
        <taxon>Cytophagales</taxon>
        <taxon>Thermonemataceae</taxon>
        <taxon>Thermonema</taxon>
    </lineage>
</organism>
<feature type="transmembrane region" description="Helical" evidence="7">
    <location>
        <begin position="236"/>
        <end position="260"/>
    </location>
</feature>
<proteinExistence type="inferred from homology"/>
<accession>A0A846MMV3</accession>
<keyword evidence="10" id="KW-1185">Reference proteome</keyword>
<dbReference type="PROSITE" id="PS50928">
    <property type="entry name" value="ABC_TM1"/>
    <property type="match status" value="1"/>
</dbReference>
<sequence>MTTKTQKNIPSAVSPTQSPFSQFCSRLRKDFKAVSSLIIIVLSVLIALLGYLIAPDSTPNANDGNVQIKLLPPGSSVRLIKRHRHVEIEEQNWFKRMLFGQESPYAIIPVDTFYIDGWYVYYKPYHKANGSARGFEKMHLLSATHALFVGDSPKLEQFLSSSAHAGCQKSSEGNFVVCGEKAYYLDPHEEIKQISLQEVIRQFREKQVEERFFLLGTDRQGRDVLSRLIIGFRISLFVGAFAVLIALLVGVSLGSIAGFVGGSLDRVIVWFTTVVWSIPSIMLVIAISLALQSKSLWVTFLAVGLTNWVEVARVVRGQIIALKKAPYIEAARATGVPRRHILLRHMLPNVLGVIMVQASANFAYAILTEAGLSFLGLGVQPPTPSWGMMVNEGYEVIGLSASSTGSHLLWAPSICIFITVLAFNLLGNAMRDAIDPKSNTQHQW</sequence>
<feature type="transmembrane region" description="Helical" evidence="7">
    <location>
        <begin position="408"/>
        <end position="427"/>
    </location>
</feature>
<comment type="similarity">
    <text evidence="7">Belongs to the binding-protein-dependent transport system permease family.</text>
</comment>
<evidence type="ECO:0000256" key="3">
    <source>
        <dbReference type="ARBA" id="ARBA00022475"/>
    </source>
</evidence>
<comment type="caution">
    <text evidence="9">The sequence shown here is derived from an EMBL/GenBank/DDBJ whole genome shotgun (WGS) entry which is preliminary data.</text>
</comment>
<feature type="transmembrane region" description="Helical" evidence="7">
    <location>
        <begin position="33"/>
        <end position="54"/>
    </location>
</feature>
<evidence type="ECO:0000256" key="5">
    <source>
        <dbReference type="ARBA" id="ARBA00022989"/>
    </source>
</evidence>
<evidence type="ECO:0000259" key="8">
    <source>
        <dbReference type="PROSITE" id="PS50928"/>
    </source>
</evidence>